<keyword evidence="2" id="KW-1185">Reference proteome</keyword>
<dbReference type="Proteomes" id="UP001057375">
    <property type="component" value="Unassembled WGS sequence"/>
</dbReference>
<sequence length="213" mass="24388">MYPLELLNKRQASLISLRRSRGYRSIRALIANSKCKKEVDMLKSRPKEDKFDTVEKLPQNFHHKRKPNSFSSPINFTSAILFASMYSKFDELVDELGDISLSNEEIEFLRDLLKMKSKFAESYSSSVLFSQKSLGRFIPHLDRPSIRMFHSSSLSPVISLGILPLAQHECSYPLCLPDAIPVKPDVLGLLGLEDLFESIIVEDQEDSWDQFDD</sequence>
<evidence type="ECO:0000313" key="2">
    <source>
        <dbReference type="Proteomes" id="UP001057375"/>
    </source>
</evidence>
<protein>
    <submittedName>
        <fullName evidence="1">Uncharacterized protein</fullName>
    </submittedName>
</protein>
<evidence type="ECO:0000313" key="1">
    <source>
        <dbReference type="EMBL" id="GKT33039.1"/>
    </source>
</evidence>
<accession>A0ABQ5KNK4</accession>
<gene>
    <name evidence="1" type="ORF">ADUPG1_007063</name>
</gene>
<dbReference type="EMBL" id="BQXS01010121">
    <property type="protein sequence ID" value="GKT33039.1"/>
    <property type="molecule type" value="Genomic_DNA"/>
</dbReference>
<comment type="caution">
    <text evidence="1">The sequence shown here is derived from an EMBL/GenBank/DDBJ whole genome shotgun (WGS) entry which is preliminary data.</text>
</comment>
<organism evidence="1 2">
    <name type="scientific">Aduncisulcus paluster</name>
    <dbReference type="NCBI Taxonomy" id="2918883"/>
    <lineage>
        <taxon>Eukaryota</taxon>
        <taxon>Metamonada</taxon>
        <taxon>Carpediemonas-like organisms</taxon>
        <taxon>Aduncisulcus</taxon>
    </lineage>
</organism>
<reference evidence="1" key="1">
    <citation type="submission" date="2022-03" db="EMBL/GenBank/DDBJ databases">
        <title>Draft genome sequence of Aduncisulcus paluster, a free-living microaerophilic Fornicata.</title>
        <authorList>
            <person name="Yuyama I."/>
            <person name="Kume K."/>
            <person name="Tamura T."/>
            <person name="Inagaki Y."/>
            <person name="Hashimoto T."/>
        </authorList>
    </citation>
    <scope>NUCLEOTIDE SEQUENCE</scope>
    <source>
        <strain evidence="1">NY0171</strain>
    </source>
</reference>
<name>A0ABQ5KNK4_9EUKA</name>
<proteinExistence type="predicted"/>